<reference evidence="13 14" key="1">
    <citation type="journal article" date="2020" name="ISME J.">
        <title>Uncovering the hidden diversity of litter-decomposition mechanisms in mushroom-forming fungi.</title>
        <authorList>
            <person name="Floudas D."/>
            <person name="Bentzer J."/>
            <person name="Ahren D."/>
            <person name="Johansson T."/>
            <person name="Persson P."/>
            <person name="Tunlid A."/>
        </authorList>
    </citation>
    <scope>NUCLEOTIDE SEQUENCE [LARGE SCALE GENOMIC DNA]</scope>
    <source>
        <strain evidence="13 14">CBS 101986</strain>
    </source>
</reference>
<evidence type="ECO:0000256" key="4">
    <source>
        <dbReference type="ARBA" id="ARBA00022723"/>
    </source>
</evidence>
<evidence type="ECO:0000313" key="13">
    <source>
        <dbReference type="EMBL" id="KAF5327621.1"/>
    </source>
</evidence>
<dbReference type="AlphaFoldDB" id="A0A8H5BQZ4"/>
<evidence type="ECO:0000256" key="8">
    <source>
        <dbReference type="ARBA" id="ARBA00023033"/>
    </source>
</evidence>
<name>A0A8H5BQZ4_9AGAR</name>
<evidence type="ECO:0000256" key="12">
    <source>
        <dbReference type="SAM" id="SignalP"/>
    </source>
</evidence>
<dbReference type="Proteomes" id="UP000567179">
    <property type="component" value="Unassembled WGS sequence"/>
</dbReference>
<evidence type="ECO:0000256" key="2">
    <source>
        <dbReference type="ARBA" id="ARBA00004613"/>
    </source>
</evidence>
<evidence type="ECO:0000256" key="9">
    <source>
        <dbReference type="ARBA" id="ARBA00023157"/>
    </source>
</evidence>
<keyword evidence="3" id="KW-0964">Secreted</keyword>
<keyword evidence="9" id="KW-1015">Disulfide bond</keyword>
<keyword evidence="5 12" id="KW-0732">Signal</keyword>
<evidence type="ECO:0000256" key="7">
    <source>
        <dbReference type="ARBA" id="ARBA00023008"/>
    </source>
</evidence>
<dbReference type="GO" id="GO:0005576">
    <property type="term" value="C:extracellular region"/>
    <property type="evidence" value="ECO:0007669"/>
    <property type="project" value="UniProtKB-SubCell"/>
</dbReference>
<dbReference type="OrthoDB" id="2019572at2759"/>
<organism evidence="13 14">
    <name type="scientific">Psilocybe cf. subviscida</name>
    <dbReference type="NCBI Taxonomy" id="2480587"/>
    <lineage>
        <taxon>Eukaryota</taxon>
        <taxon>Fungi</taxon>
        <taxon>Dikarya</taxon>
        <taxon>Basidiomycota</taxon>
        <taxon>Agaricomycotina</taxon>
        <taxon>Agaricomycetes</taxon>
        <taxon>Agaricomycetidae</taxon>
        <taxon>Agaricales</taxon>
        <taxon>Agaricineae</taxon>
        <taxon>Strophariaceae</taxon>
        <taxon>Psilocybe</taxon>
    </lineage>
</organism>
<dbReference type="GO" id="GO:0046872">
    <property type="term" value="F:metal ion binding"/>
    <property type="evidence" value="ECO:0007669"/>
    <property type="project" value="UniProtKB-KW"/>
</dbReference>
<evidence type="ECO:0000256" key="5">
    <source>
        <dbReference type="ARBA" id="ARBA00022729"/>
    </source>
</evidence>
<evidence type="ECO:0000256" key="3">
    <source>
        <dbReference type="ARBA" id="ARBA00022525"/>
    </source>
</evidence>
<evidence type="ECO:0000256" key="1">
    <source>
        <dbReference type="ARBA" id="ARBA00001973"/>
    </source>
</evidence>
<evidence type="ECO:0000256" key="11">
    <source>
        <dbReference type="ARBA" id="ARBA00046340"/>
    </source>
</evidence>
<feature type="chain" id="PRO_5034079476" evidence="12">
    <location>
        <begin position="19"/>
        <end position="419"/>
    </location>
</feature>
<keyword evidence="4" id="KW-0479">Metal-binding</keyword>
<protein>
    <submittedName>
        <fullName evidence="13">Uncharacterized protein</fullName>
    </submittedName>
</protein>
<comment type="similarity">
    <text evidence="11">Belongs to the polysaccharide monooxygenase AA14 family.</text>
</comment>
<evidence type="ECO:0000256" key="6">
    <source>
        <dbReference type="ARBA" id="ARBA00023002"/>
    </source>
</evidence>
<keyword evidence="14" id="KW-1185">Reference proteome</keyword>
<comment type="cofactor">
    <cofactor evidence="1">
        <name>Cu(2+)</name>
        <dbReference type="ChEBI" id="CHEBI:29036"/>
    </cofactor>
</comment>
<keyword evidence="8" id="KW-0503">Monooxygenase</keyword>
<comment type="subcellular location">
    <subcellularLocation>
        <location evidence="2">Secreted</location>
    </subcellularLocation>
</comment>
<dbReference type="Pfam" id="PF22810">
    <property type="entry name" value="LPMO_AA14"/>
    <property type="match status" value="1"/>
</dbReference>
<keyword evidence="6" id="KW-0560">Oxidoreductase</keyword>
<dbReference type="Gene3D" id="2.70.50.70">
    <property type="match status" value="1"/>
</dbReference>
<dbReference type="GO" id="GO:0004497">
    <property type="term" value="F:monooxygenase activity"/>
    <property type="evidence" value="ECO:0007669"/>
    <property type="project" value="UniProtKB-KW"/>
</dbReference>
<dbReference type="EMBL" id="JAACJJ010000014">
    <property type="protein sequence ID" value="KAF5327621.1"/>
    <property type="molecule type" value="Genomic_DNA"/>
</dbReference>
<comment type="caution">
    <text evidence="13">The sequence shown here is derived from an EMBL/GenBank/DDBJ whole genome shotgun (WGS) entry which is preliminary data.</text>
</comment>
<dbReference type="InterPro" id="IPR054497">
    <property type="entry name" value="LPMO_AA14"/>
</dbReference>
<evidence type="ECO:0000256" key="10">
    <source>
        <dbReference type="ARBA" id="ARBA00023180"/>
    </source>
</evidence>
<evidence type="ECO:0000313" key="14">
    <source>
        <dbReference type="Proteomes" id="UP000567179"/>
    </source>
</evidence>
<accession>A0A8H5BQZ4</accession>
<feature type="signal peptide" evidence="12">
    <location>
        <begin position="1"/>
        <end position="18"/>
    </location>
</feature>
<sequence>MLFTLALAAITIIPRVSGHSAFFHPSMWGFNVTDKDYPYDNRPVVPIKNMNFSQWWFHGHLDHPPNDGDFFELPAGKAATAEIACTKPATSYFKSAGAVNQFTNPSNPEDPCPNSPTTAYHTNNFEDLMGCSLAIAYKDDVNAVKPDDFTVFSVNHTCVWTLHTDFQVPARMPPCPPGGCICAFFWIHSPLSGGEENYMNGFRCNVTGSTSNVPVAESKVARRCGADLPNKRPYSTPANCTYGAKKPYYWFNNEGNNMFEGDHSPPVYNDLYNFVDGAQDDIFIDSYLSLPDPAPNAAMPIRADDSAKLPLSSVPAAVQAGMAIPAPVFPVVGNSTTDPRATVGTAPPTLPTVTGTNSSPAVTPSASGVVDNGGYYGGAGYKRDMSDAHLSANAARRFQGLRVNVESRRRHLERRSRFW</sequence>
<keyword evidence="10" id="KW-0325">Glycoprotein</keyword>
<keyword evidence="7" id="KW-0186">Copper</keyword>
<proteinExistence type="inferred from homology"/>
<gene>
    <name evidence="13" type="ORF">D9619_004638</name>
</gene>